<keyword evidence="3" id="KW-0378">Hydrolase</keyword>
<comment type="similarity">
    <text evidence="1">Belongs to the sulfatase family.</text>
</comment>
<gene>
    <name evidence="8" type="ORF">LNTAR_16643</name>
</gene>
<dbReference type="PROSITE" id="PS00523">
    <property type="entry name" value="SULFATASE_1"/>
    <property type="match status" value="1"/>
</dbReference>
<dbReference type="AlphaFoldDB" id="A6DQE3"/>
<dbReference type="Gene3D" id="3.30.1120.10">
    <property type="match status" value="1"/>
</dbReference>
<keyword evidence="9" id="KW-1185">Reference proteome</keyword>
<dbReference type="Gene3D" id="3.40.720.10">
    <property type="entry name" value="Alkaline Phosphatase, subunit A"/>
    <property type="match status" value="1"/>
</dbReference>
<reference evidence="8 9" key="1">
    <citation type="journal article" date="2010" name="J. Bacteriol.">
        <title>Genome sequence of Lentisphaera araneosa HTCC2155T, the type species of the order Lentisphaerales in the phylum Lentisphaerae.</title>
        <authorList>
            <person name="Thrash J.C."/>
            <person name="Cho J.C."/>
            <person name="Vergin K.L."/>
            <person name="Morris R.M."/>
            <person name="Giovannoni S.J."/>
        </authorList>
    </citation>
    <scope>NUCLEOTIDE SEQUENCE [LARGE SCALE GENOMIC DNA]</scope>
    <source>
        <strain evidence="8 9">HTCC2155</strain>
    </source>
</reference>
<dbReference type="PANTHER" id="PTHR42693">
    <property type="entry name" value="ARYLSULFATASE FAMILY MEMBER"/>
    <property type="match status" value="1"/>
</dbReference>
<dbReference type="RefSeq" id="WP_007280072.1">
    <property type="nucleotide sequence ID" value="NZ_ABCK01000019.1"/>
</dbReference>
<evidence type="ECO:0000313" key="9">
    <source>
        <dbReference type="Proteomes" id="UP000004947"/>
    </source>
</evidence>
<feature type="signal peptide" evidence="6">
    <location>
        <begin position="1"/>
        <end position="18"/>
    </location>
</feature>
<keyword evidence="6" id="KW-0732">Signal</keyword>
<dbReference type="PROSITE" id="PS00149">
    <property type="entry name" value="SULFATASE_2"/>
    <property type="match status" value="1"/>
</dbReference>
<dbReference type="PANTHER" id="PTHR42693:SF53">
    <property type="entry name" value="ENDO-4-O-SULFATASE"/>
    <property type="match status" value="1"/>
</dbReference>
<organism evidence="8 9">
    <name type="scientific">Lentisphaera araneosa HTCC2155</name>
    <dbReference type="NCBI Taxonomy" id="313628"/>
    <lineage>
        <taxon>Bacteria</taxon>
        <taxon>Pseudomonadati</taxon>
        <taxon>Lentisphaerota</taxon>
        <taxon>Lentisphaeria</taxon>
        <taxon>Lentisphaerales</taxon>
        <taxon>Lentisphaeraceae</taxon>
        <taxon>Lentisphaera</taxon>
    </lineage>
</organism>
<evidence type="ECO:0000256" key="6">
    <source>
        <dbReference type="SAM" id="SignalP"/>
    </source>
</evidence>
<evidence type="ECO:0000259" key="7">
    <source>
        <dbReference type="Pfam" id="PF00884"/>
    </source>
</evidence>
<feature type="region of interest" description="Disordered" evidence="5">
    <location>
        <begin position="461"/>
        <end position="489"/>
    </location>
</feature>
<dbReference type="GO" id="GO:0004065">
    <property type="term" value="F:arylsulfatase activity"/>
    <property type="evidence" value="ECO:0007669"/>
    <property type="project" value="TreeGrafter"/>
</dbReference>
<comment type="caution">
    <text evidence="8">The sequence shown here is derived from an EMBL/GenBank/DDBJ whole genome shotgun (WGS) entry which is preliminary data.</text>
</comment>
<dbReference type="CDD" id="cd16143">
    <property type="entry name" value="ARS_like"/>
    <property type="match status" value="1"/>
</dbReference>
<feature type="domain" description="Sulfatase N-terminal" evidence="7">
    <location>
        <begin position="24"/>
        <end position="371"/>
    </location>
</feature>
<keyword evidence="2" id="KW-0479">Metal-binding</keyword>
<dbReference type="InterPro" id="IPR000917">
    <property type="entry name" value="Sulfatase_N"/>
</dbReference>
<evidence type="ECO:0000313" key="8">
    <source>
        <dbReference type="EMBL" id="EDM26194.1"/>
    </source>
</evidence>
<dbReference type="InterPro" id="IPR024607">
    <property type="entry name" value="Sulfatase_CS"/>
</dbReference>
<dbReference type="STRING" id="313628.LNTAR_16643"/>
<evidence type="ECO:0000256" key="5">
    <source>
        <dbReference type="SAM" id="MobiDB-lite"/>
    </source>
</evidence>
<dbReference type="eggNOG" id="COG3119">
    <property type="taxonomic scope" value="Bacteria"/>
</dbReference>
<dbReference type="SUPFAM" id="SSF53649">
    <property type="entry name" value="Alkaline phosphatase-like"/>
    <property type="match status" value="1"/>
</dbReference>
<sequence>MNKFILSLVLMSTSFLFANTDKLPNIVYIYADDLGYGDVSCLNPNGLISTPSIDKVAQQGMIFTDCHSSASVCTPSRYSLMTGRYSWRSSLKKGVLTGYKKAIIEDGRMTVASLLKENGYNTAMIGKWHLGMNWALNSKNNKKIDYSRAIKKTPTSNGFDYFYGISASLDFPPYIYIENDRAVGEPTEHIDLSFNQGIDRHGRPGPIEPKFKVNNVLTELTQKTTAKISELSKQEKPFFLYFSLTSPHTPCAPADEFIGKSSLGLYGDFVMETDYRIGQVIKAIKDNDIEHNTLVIISSDNGCATYIGHEAFQTKGHYPSYIFRGYKGSLFEGGHRVPYIVKWPAKVKAGALNDTPVSQVGFLATCAEIVGAELPDNAGEDSVSNLPAMLSLNKKPIWESFIHKNGRGGLAIRHNEWKLILTKVPALYNLKNDIKEQKNLALQYPEIVSRLTKLLQKYVDDGRSTPGEKQQNTTPVDIYMGHTPRKKKK</sequence>
<evidence type="ECO:0000256" key="2">
    <source>
        <dbReference type="ARBA" id="ARBA00022723"/>
    </source>
</evidence>
<dbReference type="EMBL" id="ABCK01000019">
    <property type="protein sequence ID" value="EDM26194.1"/>
    <property type="molecule type" value="Genomic_DNA"/>
</dbReference>
<dbReference type="Pfam" id="PF00884">
    <property type="entry name" value="Sulfatase"/>
    <property type="match status" value="1"/>
</dbReference>
<dbReference type="InterPro" id="IPR017850">
    <property type="entry name" value="Alkaline_phosphatase_core_sf"/>
</dbReference>
<dbReference type="OrthoDB" id="9783154at2"/>
<protein>
    <submittedName>
        <fullName evidence="8">Arylsulfatase A</fullName>
    </submittedName>
</protein>
<proteinExistence type="inferred from homology"/>
<name>A6DQE3_9BACT</name>
<dbReference type="GO" id="GO:0046872">
    <property type="term" value="F:metal ion binding"/>
    <property type="evidence" value="ECO:0007669"/>
    <property type="project" value="UniProtKB-KW"/>
</dbReference>
<feature type="chain" id="PRO_5002692458" evidence="6">
    <location>
        <begin position="19"/>
        <end position="489"/>
    </location>
</feature>
<dbReference type="Proteomes" id="UP000004947">
    <property type="component" value="Unassembled WGS sequence"/>
</dbReference>
<evidence type="ECO:0000256" key="4">
    <source>
        <dbReference type="ARBA" id="ARBA00022837"/>
    </source>
</evidence>
<keyword evidence="4" id="KW-0106">Calcium</keyword>
<evidence type="ECO:0000256" key="3">
    <source>
        <dbReference type="ARBA" id="ARBA00022801"/>
    </source>
</evidence>
<accession>A6DQE3</accession>
<dbReference type="InterPro" id="IPR050738">
    <property type="entry name" value="Sulfatase"/>
</dbReference>
<evidence type="ECO:0000256" key="1">
    <source>
        <dbReference type="ARBA" id="ARBA00008779"/>
    </source>
</evidence>